<dbReference type="PANTHER" id="PTHR41775:SF1">
    <property type="entry name" value="PEPTIDASE M6-LIKE DOMAIN-CONTAINING PROTEIN"/>
    <property type="match status" value="1"/>
</dbReference>
<evidence type="ECO:0000313" key="2">
    <source>
        <dbReference type="EMBL" id="RGD73710.1"/>
    </source>
</evidence>
<feature type="signal peptide" evidence="1">
    <location>
        <begin position="1"/>
        <end position="26"/>
    </location>
</feature>
<sequence>MKLKKTLIVLSILLLSFLTFIPSVSASTKEMGNLVFIVRFKSDTSEMYNEDSYGGHTKFTHMEHEFNQYDDSSIKQSFQKYMKLISNGKLNVTSYFPQVNDDNRTITYITLDKDKSDYANGETFVSDCLKKAKEYEDKITPALIDRDNDGYIDNVTLMAQIDDKDSPSGNRNDILWPHKANFEDPDFKIAGKSIFNYNVLNSRMSDSTATTVHEFIHCLGILDLYTNKGGDPVGTYDVMAHTTPSPSHLLSWNRKVLGYDDLKEEVFDGTKSFTLYKPYSDKGNNAVMVRTSLNENEYFVFEYRQKTDINDYNNVDQKIPYSGLICYRVNDALSNDQRSNLQSNYIYVFRPGETGVNDNGGNVMKAALSIKNNPERVSIGSSDVNKGITDNAIVYTNGANSMITAKVTDEGDDYITFDLTMPKLDTENQWETIKDKGKLTFGDSMQPTAVEKYNDSIYVLNQDKVYEYKNNTFSLLGGKIGNDVRLNSNMAVVNGEVYVFYPEYIGNNNAVVLKKYEGGKWVDAFLIHLTP</sequence>
<name>A0A3E3DWS7_9FIRM</name>
<organism evidence="2 3">
    <name type="scientific">Anaerofustis stercorihominis</name>
    <dbReference type="NCBI Taxonomy" id="214853"/>
    <lineage>
        <taxon>Bacteria</taxon>
        <taxon>Bacillati</taxon>
        <taxon>Bacillota</taxon>
        <taxon>Clostridia</taxon>
        <taxon>Eubacteriales</taxon>
        <taxon>Eubacteriaceae</taxon>
        <taxon>Anaerofustis</taxon>
    </lineage>
</organism>
<dbReference type="RefSeq" id="WP_117532353.1">
    <property type="nucleotide sequence ID" value="NZ_QUSM01000004.1"/>
</dbReference>
<comment type="caution">
    <text evidence="2">The sequence shown here is derived from an EMBL/GenBank/DDBJ whole genome shotgun (WGS) entry which is preliminary data.</text>
</comment>
<keyword evidence="1" id="KW-0732">Signal</keyword>
<gene>
    <name evidence="2" type="ORF">DW687_07965</name>
</gene>
<reference evidence="2 3" key="1">
    <citation type="submission" date="2018-08" db="EMBL/GenBank/DDBJ databases">
        <title>A genome reference for cultivated species of the human gut microbiota.</title>
        <authorList>
            <person name="Zou Y."/>
            <person name="Xue W."/>
            <person name="Luo G."/>
        </authorList>
    </citation>
    <scope>NUCLEOTIDE SEQUENCE [LARGE SCALE GENOMIC DNA]</scope>
    <source>
        <strain evidence="2 3">AM25-6</strain>
    </source>
</reference>
<dbReference type="AlphaFoldDB" id="A0A3E3DWS7"/>
<dbReference type="EMBL" id="QUSM01000004">
    <property type="protein sequence ID" value="RGD73710.1"/>
    <property type="molecule type" value="Genomic_DNA"/>
</dbReference>
<feature type="chain" id="PRO_5017695734" description="M6 family metalloprotease domain-containing protein" evidence="1">
    <location>
        <begin position="27"/>
        <end position="531"/>
    </location>
</feature>
<accession>A0A3E3DWS7</accession>
<evidence type="ECO:0000256" key="1">
    <source>
        <dbReference type="SAM" id="SignalP"/>
    </source>
</evidence>
<dbReference type="PANTHER" id="PTHR41775">
    <property type="entry name" value="SECRETED PROTEIN-RELATED"/>
    <property type="match status" value="1"/>
</dbReference>
<evidence type="ECO:0008006" key="4">
    <source>
        <dbReference type="Google" id="ProtNLM"/>
    </source>
</evidence>
<protein>
    <recommendedName>
        <fullName evidence="4">M6 family metalloprotease domain-containing protein</fullName>
    </recommendedName>
</protein>
<dbReference type="Proteomes" id="UP000261212">
    <property type="component" value="Unassembled WGS sequence"/>
</dbReference>
<proteinExistence type="predicted"/>
<evidence type="ECO:0000313" key="3">
    <source>
        <dbReference type="Proteomes" id="UP000261212"/>
    </source>
</evidence>